<evidence type="ECO:0000313" key="1">
    <source>
        <dbReference type="EMBL" id="EKC31667.1"/>
    </source>
</evidence>
<organism evidence="1">
    <name type="scientific">Magallana gigas</name>
    <name type="common">Pacific oyster</name>
    <name type="synonym">Crassostrea gigas</name>
    <dbReference type="NCBI Taxonomy" id="29159"/>
    <lineage>
        <taxon>Eukaryota</taxon>
        <taxon>Metazoa</taxon>
        <taxon>Spiralia</taxon>
        <taxon>Lophotrochozoa</taxon>
        <taxon>Mollusca</taxon>
        <taxon>Bivalvia</taxon>
        <taxon>Autobranchia</taxon>
        <taxon>Pteriomorphia</taxon>
        <taxon>Ostreida</taxon>
        <taxon>Ostreoidea</taxon>
        <taxon>Ostreidae</taxon>
        <taxon>Magallana</taxon>
    </lineage>
</organism>
<dbReference type="AlphaFoldDB" id="K1Q508"/>
<reference evidence="1" key="1">
    <citation type="journal article" date="2012" name="Nature">
        <title>The oyster genome reveals stress adaptation and complexity of shell formation.</title>
        <authorList>
            <person name="Zhang G."/>
            <person name="Fang X."/>
            <person name="Guo X."/>
            <person name="Li L."/>
            <person name="Luo R."/>
            <person name="Xu F."/>
            <person name="Yang P."/>
            <person name="Zhang L."/>
            <person name="Wang X."/>
            <person name="Qi H."/>
            <person name="Xiong Z."/>
            <person name="Que H."/>
            <person name="Xie Y."/>
            <person name="Holland P.W."/>
            <person name="Paps J."/>
            <person name="Zhu Y."/>
            <person name="Wu F."/>
            <person name="Chen Y."/>
            <person name="Wang J."/>
            <person name="Peng C."/>
            <person name="Meng J."/>
            <person name="Yang L."/>
            <person name="Liu J."/>
            <person name="Wen B."/>
            <person name="Zhang N."/>
            <person name="Huang Z."/>
            <person name="Zhu Q."/>
            <person name="Feng Y."/>
            <person name="Mount A."/>
            <person name="Hedgecock D."/>
            <person name="Xu Z."/>
            <person name="Liu Y."/>
            <person name="Domazet-Loso T."/>
            <person name="Du Y."/>
            <person name="Sun X."/>
            <person name="Zhang S."/>
            <person name="Liu B."/>
            <person name="Cheng P."/>
            <person name="Jiang X."/>
            <person name="Li J."/>
            <person name="Fan D."/>
            <person name="Wang W."/>
            <person name="Fu W."/>
            <person name="Wang T."/>
            <person name="Wang B."/>
            <person name="Zhang J."/>
            <person name="Peng Z."/>
            <person name="Li Y."/>
            <person name="Li N."/>
            <person name="Wang J."/>
            <person name="Chen M."/>
            <person name="He Y."/>
            <person name="Tan F."/>
            <person name="Song X."/>
            <person name="Zheng Q."/>
            <person name="Huang R."/>
            <person name="Yang H."/>
            <person name="Du X."/>
            <person name="Chen L."/>
            <person name="Yang M."/>
            <person name="Gaffney P.M."/>
            <person name="Wang S."/>
            <person name="Luo L."/>
            <person name="She Z."/>
            <person name="Ming Y."/>
            <person name="Huang W."/>
            <person name="Zhang S."/>
            <person name="Huang B."/>
            <person name="Zhang Y."/>
            <person name="Qu T."/>
            <person name="Ni P."/>
            <person name="Miao G."/>
            <person name="Wang J."/>
            <person name="Wang Q."/>
            <person name="Steinberg C.E."/>
            <person name="Wang H."/>
            <person name="Li N."/>
            <person name="Qian L."/>
            <person name="Zhang G."/>
            <person name="Li Y."/>
            <person name="Yang H."/>
            <person name="Liu X."/>
            <person name="Wang J."/>
            <person name="Yin Y."/>
            <person name="Wang J."/>
        </authorList>
    </citation>
    <scope>NUCLEOTIDE SEQUENCE [LARGE SCALE GENOMIC DNA]</scope>
    <source>
        <strain evidence="1">05x7-T-G4-1.051#20</strain>
    </source>
</reference>
<proteinExistence type="predicted"/>
<dbReference type="EMBL" id="JH818909">
    <property type="protein sequence ID" value="EKC31667.1"/>
    <property type="molecule type" value="Genomic_DNA"/>
</dbReference>
<gene>
    <name evidence="1" type="ORF">CGI_10001249</name>
</gene>
<sequence length="105" mass="11464">MRTLVLFLACLPCLFASMADDVALENYKRMTPEERLSVHEAVDVIKHWFASHGTQLTAGACTVFCATTTAVETLGISAPVCAAACALLLSRNQFGVSTFLREFYE</sequence>
<name>K1Q508_MAGGI</name>
<protein>
    <submittedName>
        <fullName evidence="1">Uncharacterized protein</fullName>
    </submittedName>
</protein>
<dbReference type="InParanoid" id="K1Q508"/>
<dbReference type="HOGENOM" id="CLU_2239196_0_0_1"/>
<accession>K1Q508</accession>